<name>A0AAY5E9U3_ELEEL</name>
<evidence type="ECO:0000256" key="5">
    <source>
        <dbReference type="ARBA" id="ARBA00041987"/>
    </source>
</evidence>
<keyword evidence="2 7" id="KW-0040">ANK repeat</keyword>
<dbReference type="InterPro" id="IPR036770">
    <property type="entry name" value="Ankyrin_rpt-contain_sf"/>
</dbReference>
<accession>A0AAY5E9U3</accession>
<dbReference type="InterPro" id="IPR002110">
    <property type="entry name" value="Ankyrin_rpt"/>
</dbReference>
<dbReference type="InterPro" id="IPR051070">
    <property type="entry name" value="NF-kappa-B_inhibitor"/>
</dbReference>
<evidence type="ECO:0000256" key="6">
    <source>
        <dbReference type="ARBA" id="ARBA00045368"/>
    </source>
</evidence>
<keyword evidence="1" id="KW-0677">Repeat</keyword>
<dbReference type="Ensembl" id="ENSEEET00000055728.1">
    <property type="protein sequence ID" value="ENSEEEP00000053262.1"/>
    <property type="gene ID" value="ENSEEEG00000027663.1"/>
</dbReference>
<dbReference type="SMART" id="SM00248">
    <property type="entry name" value="ANK"/>
    <property type="match status" value="6"/>
</dbReference>
<comment type="function">
    <text evidence="6">Inhibits the activity of dimeric NF-kappa-B/REL complexes by trapping REL (RELA/p65 and NFKB1/p50) dimers in the cytoplasm by masking their nuclear localization signals. On cellular stimulation by immune and pro-inflammatory responses, becomes phosphorylated promoting ubiquitination and degradation, enabling the dimeric RELA to translocate to the nucleus and activate transcription.</text>
</comment>
<feature type="compositionally biased region" description="Polar residues" evidence="8">
    <location>
        <begin position="7"/>
        <end position="23"/>
    </location>
</feature>
<dbReference type="GO" id="GO:0034142">
    <property type="term" value="P:toll-like receptor 4 signaling pathway"/>
    <property type="evidence" value="ECO:0007669"/>
    <property type="project" value="TreeGrafter"/>
</dbReference>
<organism evidence="9 10">
    <name type="scientific">Electrophorus electricus</name>
    <name type="common">Electric eel</name>
    <name type="synonym">Gymnotus electricus</name>
    <dbReference type="NCBI Taxonomy" id="8005"/>
    <lineage>
        <taxon>Eukaryota</taxon>
        <taxon>Metazoa</taxon>
        <taxon>Chordata</taxon>
        <taxon>Craniata</taxon>
        <taxon>Vertebrata</taxon>
        <taxon>Euteleostomi</taxon>
        <taxon>Actinopterygii</taxon>
        <taxon>Neopterygii</taxon>
        <taxon>Teleostei</taxon>
        <taxon>Ostariophysi</taxon>
        <taxon>Gymnotiformes</taxon>
        <taxon>Gymnotoidei</taxon>
        <taxon>Gymnotidae</taxon>
        <taxon>Electrophorus</taxon>
    </lineage>
</organism>
<dbReference type="GO" id="GO:0051059">
    <property type="term" value="F:NF-kappaB binding"/>
    <property type="evidence" value="ECO:0007669"/>
    <property type="project" value="TreeGrafter"/>
</dbReference>
<evidence type="ECO:0000256" key="4">
    <source>
        <dbReference type="ARBA" id="ARBA00041123"/>
    </source>
</evidence>
<reference evidence="9" key="3">
    <citation type="submission" date="2025-09" db="UniProtKB">
        <authorList>
            <consortium name="Ensembl"/>
        </authorList>
    </citation>
    <scope>IDENTIFICATION</scope>
</reference>
<feature type="repeat" description="ANK" evidence="7">
    <location>
        <begin position="279"/>
        <end position="311"/>
    </location>
</feature>
<reference evidence="9 10" key="1">
    <citation type="submission" date="2020-05" db="EMBL/GenBank/DDBJ databases">
        <title>Electrophorus electricus (electric eel) genome, fEleEle1, primary haplotype.</title>
        <authorList>
            <person name="Myers G."/>
            <person name="Meyer A."/>
            <person name="Fedrigo O."/>
            <person name="Formenti G."/>
            <person name="Rhie A."/>
            <person name="Tracey A."/>
            <person name="Sims Y."/>
            <person name="Jarvis E.D."/>
        </authorList>
    </citation>
    <scope>NUCLEOTIDE SEQUENCE [LARGE SCALE GENOMIC DNA]</scope>
</reference>
<reference evidence="9" key="2">
    <citation type="submission" date="2025-08" db="UniProtKB">
        <authorList>
            <consortium name="Ensembl"/>
        </authorList>
    </citation>
    <scope>IDENTIFICATION</scope>
</reference>
<dbReference type="PROSITE" id="PS50088">
    <property type="entry name" value="ANK_REPEAT"/>
    <property type="match status" value="3"/>
</dbReference>
<sequence length="429" mass="46690">MEWVHRQLTQDYQSDSRNQSVRSGPSYGLDKQVPSEMLVEDWCDSGLDSLSGVALGIDVPYSAQNTTEQTWTCVRSVVGSPPLNAPDSRTTDCGLVCGGERLDSAIGDSITEETVGSLSDGIGTMLLSGPVDTDTEDSSQTATEKAAVLEDDRLRREELLNALNFVSEDGDTALQLALIHEQWDFAQYLLDAVTLDPAWTPYLDIQNDLGQTALHLAVIVGRSAFVAALLRAGAGVELQERGGHTPLHLAVRELRMDCVRELTSCPRTPPQHLTITNYAGVSALHLAVQRGRCDIISMLLEAGADINQRDQGSGRSPLHWAVEAQSCAVVELLLRAGAIVDQRTYAGHTPLGCALYRPNKELQTLLRAAGASTAQEDEDEDDDDDGDEEEEEELESEEVRSIGHACARTYAHTHTKEAHDCLLFFFDTG</sequence>
<dbReference type="GeneTree" id="ENSGT00940000159120"/>
<keyword evidence="10" id="KW-1185">Reference proteome</keyword>
<dbReference type="PROSITE" id="PS50297">
    <property type="entry name" value="ANK_REP_REGION"/>
    <property type="match status" value="3"/>
</dbReference>
<evidence type="ECO:0000313" key="9">
    <source>
        <dbReference type="Ensembl" id="ENSEEEP00000053262.1"/>
    </source>
</evidence>
<dbReference type="PANTHER" id="PTHR46680">
    <property type="entry name" value="NF-KAPPA-B INHIBITOR ALPHA"/>
    <property type="match status" value="1"/>
</dbReference>
<gene>
    <name evidence="9" type="primary">NFKBIB</name>
</gene>
<feature type="repeat" description="ANK" evidence="7">
    <location>
        <begin position="313"/>
        <end position="345"/>
    </location>
</feature>
<evidence type="ECO:0000313" key="10">
    <source>
        <dbReference type="Proteomes" id="UP000314983"/>
    </source>
</evidence>
<dbReference type="Proteomes" id="UP000314983">
    <property type="component" value="Chromosome 6"/>
</dbReference>
<evidence type="ECO:0000256" key="2">
    <source>
        <dbReference type="ARBA" id="ARBA00023043"/>
    </source>
</evidence>
<protein>
    <recommendedName>
        <fullName evidence="4">NF-kappa-B inhibitor alpha</fullName>
    </recommendedName>
    <alternativeName>
        <fullName evidence="5">I-kappa-B-alpha</fullName>
    </alternativeName>
</protein>
<feature type="region of interest" description="Disordered" evidence="8">
    <location>
        <begin position="1"/>
        <end position="29"/>
    </location>
</feature>
<evidence type="ECO:0000256" key="8">
    <source>
        <dbReference type="SAM" id="MobiDB-lite"/>
    </source>
</evidence>
<dbReference type="AlphaFoldDB" id="A0AAY5E9U3"/>
<comment type="similarity">
    <text evidence="3">Belongs to the NF-kappa-B inhibitor family.</text>
</comment>
<dbReference type="SUPFAM" id="SSF48403">
    <property type="entry name" value="Ankyrin repeat"/>
    <property type="match status" value="1"/>
</dbReference>
<proteinExistence type="inferred from homology"/>
<feature type="region of interest" description="Disordered" evidence="8">
    <location>
        <begin position="368"/>
        <end position="401"/>
    </location>
</feature>
<dbReference type="Gene3D" id="1.25.40.20">
    <property type="entry name" value="Ankyrin repeat-containing domain"/>
    <property type="match status" value="1"/>
</dbReference>
<feature type="compositionally biased region" description="Acidic residues" evidence="8">
    <location>
        <begin position="375"/>
        <end position="396"/>
    </location>
</feature>
<dbReference type="GO" id="GO:0071356">
    <property type="term" value="P:cellular response to tumor necrosis factor"/>
    <property type="evidence" value="ECO:0007669"/>
    <property type="project" value="TreeGrafter"/>
</dbReference>
<evidence type="ECO:0000256" key="3">
    <source>
        <dbReference type="ARBA" id="ARBA00038439"/>
    </source>
</evidence>
<evidence type="ECO:0000256" key="7">
    <source>
        <dbReference type="PROSITE-ProRule" id="PRU00023"/>
    </source>
</evidence>
<dbReference type="GO" id="GO:0005829">
    <property type="term" value="C:cytosol"/>
    <property type="evidence" value="ECO:0007669"/>
    <property type="project" value="TreeGrafter"/>
</dbReference>
<dbReference type="PRINTS" id="PR01415">
    <property type="entry name" value="ANKYRIN"/>
</dbReference>
<feature type="repeat" description="ANK" evidence="7">
    <location>
        <begin position="209"/>
        <end position="241"/>
    </location>
</feature>
<dbReference type="Pfam" id="PF12796">
    <property type="entry name" value="Ank_2"/>
    <property type="match status" value="2"/>
</dbReference>
<evidence type="ECO:0000256" key="1">
    <source>
        <dbReference type="ARBA" id="ARBA00022737"/>
    </source>
</evidence>
<dbReference type="PANTHER" id="PTHR46680:SF1">
    <property type="entry name" value="NF-KAPPA-B INHIBITOR ALPHA"/>
    <property type="match status" value="1"/>
</dbReference>